<organism evidence="2">
    <name type="scientific">Mayetiola destructor</name>
    <name type="common">Hessian fly</name>
    <dbReference type="NCBI Taxonomy" id="39758"/>
    <lineage>
        <taxon>Eukaryota</taxon>
        <taxon>Metazoa</taxon>
        <taxon>Ecdysozoa</taxon>
        <taxon>Arthropoda</taxon>
        <taxon>Hexapoda</taxon>
        <taxon>Insecta</taxon>
        <taxon>Pterygota</taxon>
        <taxon>Neoptera</taxon>
        <taxon>Endopterygota</taxon>
        <taxon>Diptera</taxon>
        <taxon>Nematocera</taxon>
        <taxon>Sciaroidea</taxon>
        <taxon>Cecidomyiidae</taxon>
        <taxon>Mayetiola</taxon>
    </lineage>
</organism>
<dbReference type="EMBL" id="DQ458300">
    <property type="protein sequence ID" value="ABE26918.1"/>
    <property type="molecule type" value="mRNA"/>
</dbReference>
<proteinExistence type="evidence at transcript level"/>
<name>A4K7M9_MAYDE</name>
<accession>A4K7M9</accession>
<protein>
    <submittedName>
        <fullName evidence="2">Small secreted gut protein</fullName>
    </submittedName>
</protein>
<feature type="signal peptide" evidence="1">
    <location>
        <begin position="1"/>
        <end position="19"/>
    </location>
</feature>
<dbReference type="AlphaFoldDB" id="A4K7M9"/>
<feature type="chain" id="PRO_5002671507" evidence="1">
    <location>
        <begin position="20"/>
        <end position="153"/>
    </location>
</feature>
<reference evidence="2" key="1">
    <citation type="journal article" date="2006" name="Insect Sci.">
        <title>Genes Encoding a Group of Related Small Secreted Proteins from the Gut of Hessian Fly Larvae [Mayetiola destructor (Say)].</title>
        <authorList>
            <person name="Chen M.-S."/>
            <person name="Liu X."/>
            <person name="Zhu Y.-C."/>
            <person name="Reese J.C."/>
            <person name="Wilde G.E."/>
        </authorList>
    </citation>
    <scope>NUCLEOTIDE SEQUENCE</scope>
</reference>
<sequence>MKLSLFIVIGALFCATVKSSERSSLIRELMKKNGSDFVQAFQCMVDVVGTVSNANGFSELWSQSEPVARYHLEKWLMCPQAGDKLAVVLCNIREGLLTIQVLNEYFQLVFAQNPKVSKLIAVEYYKRCASFELVDDFLPEYLNEKEIIVNDMI</sequence>
<evidence type="ECO:0000313" key="2">
    <source>
        <dbReference type="EMBL" id="ABE26918.1"/>
    </source>
</evidence>
<evidence type="ECO:0000256" key="1">
    <source>
        <dbReference type="SAM" id="SignalP"/>
    </source>
</evidence>
<keyword evidence="1" id="KW-0732">Signal</keyword>